<dbReference type="AlphaFoldDB" id="A0A0F9SHK0"/>
<dbReference type="EMBL" id="LAZR01001965">
    <property type="protein sequence ID" value="KKN36441.1"/>
    <property type="molecule type" value="Genomic_DNA"/>
</dbReference>
<protein>
    <recommendedName>
        <fullName evidence="2">Porin domain-containing protein</fullName>
    </recommendedName>
</protein>
<proteinExistence type="predicted"/>
<comment type="caution">
    <text evidence="1">The sequence shown here is derived from an EMBL/GenBank/DDBJ whole genome shotgun (WGS) entry which is preliminary data.</text>
</comment>
<accession>A0A0F9SHK0</accession>
<evidence type="ECO:0000313" key="1">
    <source>
        <dbReference type="EMBL" id="KKN36441.1"/>
    </source>
</evidence>
<gene>
    <name evidence="1" type="ORF">LCGC14_0773530</name>
</gene>
<name>A0A0F9SHK0_9ZZZZ</name>
<evidence type="ECO:0008006" key="2">
    <source>
        <dbReference type="Google" id="ProtNLM"/>
    </source>
</evidence>
<sequence length="411" mass="46631">MPIINRLQFVMYLFAALWSLTANAFETGSDKLRINGYGTLGLAHTNSKDAYYRLNLDQEGFRDGYDLKNLSNLGLQINYFFSDTLEFNTQLLLKDVPDYSANRAFKTAFLKYQPNSQFDISLGRMTNDAYLLSDYKDVGFARLWAHVPVEFYGPVSTDGYDGIRLQYHQPFNDGVFSTSVWGGTTKYPLYSRNGSASVKLQPNMGLILRWEDQTWLFRLFYSQGKINSPNDRLKALDKALIQAEQFGWNGASSIGPFTYDDTWLRYLSAGVSYERDGWVISTELSYAKSDSTYNDDALSGYLSIGHRFDSVTPFIMLSQTKSLSNREKVDAAPAGFDSLQQIAQVVADLTYRDQHSLSLGARWDIMQKVSLKAQWDRTWIGAYGGVLFESQPNPSQDHSIDTVSITMDFIF</sequence>
<reference evidence="1" key="1">
    <citation type="journal article" date="2015" name="Nature">
        <title>Complex archaea that bridge the gap between prokaryotes and eukaryotes.</title>
        <authorList>
            <person name="Spang A."/>
            <person name="Saw J.H."/>
            <person name="Jorgensen S.L."/>
            <person name="Zaremba-Niedzwiedzka K."/>
            <person name="Martijn J."/>
            <person name="Lind A.E."/>
            <person name="van Eijk R."/>
            <person name="Schleper C."/>
            <person name="Guy L."/>
            <person name="Ettema T.J."/>
        </authorList>
    </citation>
    <scope>NUCLEOTIDE SEQUENCE</scope>
</reference>
<dbReference type="SUPFAM" id="SSF56935">
    <property type="entry name" value="Porins"/>
    <property type="match status" value="1"/>
</dbReference>
<organism evidence="1">
    <name type="scientific">marine sediment metagenome</name>
    <dbReference type="NCBI Taxonomy" id="412755"/>
    <lineage>
        <taxon>unclassified sequences</taxon>
        <taxon>metagenomes</taxon>
        <taxon>ecological metagenomes</taxon>
    </lineage>
</organism>